<dbReference type="PRINTS" id="PR00480">
    <property type="entry name" value="ASTACIN"/>
</dbReference>
<dbReference type="EC" id="3.4.24.-" evidence="11"/>
<evidence type="ECO:0000256" key="6">
    <source>
        <dbReference type="ARBA" id="ARBA00023049"/>
    </source>
</evidence>
<feature type="binding site" evidence="10">
    <location>
        <position position="237"/>
    </location>
    <ligand>
        <name>Zn(2+)</name>
        <dbReference type="ChEBI" id="CHEBI:29105"/>
        <note>catalytic</note>
    </ligand>
</feature>
<dbReference type="Pfam" id="PF01400">
    <property type="entry name" value="Astacin"/>
    <property type="match status" value="1"/>
</dbReference>
<dbReference type="GO" id="GO:0006508">
    <property type="term" value="P:proteolysis"/>
    <property type="evidence" value="ECO:0007669"/>
    <property type="project" value="UniProtKB-KW"/>
</dbReference>
<dbReference type="GO" id="GO:0004222">
    <property type="term" value="F:metalloendopeptidase activity"/>
    <property type="evidence" value="ECO:0007669"/>
    <property type="project" value="UniProtKB-UniRule"/>
</dbReference>
<evidence type="ECO:0000256" key="11">
    <source>
        <dbReference type="RuleBase" id="RU361183"/>
    </source>
</evidence>
<name>A0A8S9ZS21_9BILA</name>
<dbReference type="PROSITE" id="PS51864">
    <property type="entry name" value="ASTACIN"/>
    <property type="match status" value="1"/>
</dbReference>
<evidence type="ECO:0000256" key="2">
    <source>
        <dbReference type="ARBA" id="ARBA00022670"/>
    </source>
</evidence>
<comment type="function">
    <text evidence="1">Metalloprotease.</text>
</comment>
<proteinExistence type="predicted"/>
<keyword evidence="4 10" id="KW-0378">Hydrolase</keyword>
<dbReference type="SUPFAM" id="SSF55486">
    <property type="entry name" value="Metalloproteases ('zincins'), catalytic domain"/>
    <property type="match status" value="1"/>
</dbReference>
<dbReference type="Gene3D" id="3.40.390.10">
    <property type="entry name" value="Collagenase (Catalytic Domain)"/>
    <property type="match status" value="1"/>
</dbReference>
<feature type="active site" evidence="10">
    <location>
        <position position="234"/>
    </location>
</feature>
<evidence type="ECO:0000256" key="1">
    <source>
        <dbReference type="ARBA" id="ARBA00002657"/>
    </source>
</evidence>
<protein>
    <recommendedName>
        <fullName evidence="11">Metalloendopeptidase</fullName>
        <ecNumber evidence="11">3.4.24.-</ecNumber>
    </recommendedName>
</protein>
<dbReference type="InterPro" id="IPR003582">
    <property type="entry name" value="ShKT_dom"/>
</dbReference>
<dbReference type="OrthoDB" id="291007at2759"/>
<evidence type="ECO:0000256" key="4">
    <source>
        <dbReference type="ARBA" id="ARBA00022801"/>
    </source>
</evidence>
<keyword evidence="5 10" id="KW-0862">Zinc</keyword>
<keyword evidence="2 10" id="KW-0645">Protease</keyword>
<organism evidence="14 15">
    <name type="scientific">Meloidogyne graminicola</name>
    <dbReference type="NCBI Taxonomy" id="189291"/>
    <lineage>
        <taxon>Eukaryota</taxon>
        <taxon>Metazoa</taxon>
        <taxon>Ecdysozoa</taxon>
        <taxon>Nematoda</taxon>
        <taxon>Chromadorea</taxon>
        <taxon>Rhabditida</taxon>
        <taxon>Tylenchina</taxon>
        <taxon>Tylenchomorpha</taxon>
        <taxon>Tylenchoidea</taxon>
        <taxon>Meloidogynidae</taxon>
        <taxon>Meloidogyninae</taxon>
        <taxon>Meloidogyne</taxon>
    </lineage>
</organism>
<dbReference type="SMART" id="SM00235">
    <property type="entry name" value="ZnMc"/>
    <property type="match status" value="1"/>
</dbReference>
<comment type="cofactor">
    <cofactor evidence="10 11">
        <name>Zn(2+)</name>
        <dbReference type="ChEBI" id="CHEBI:29105"/>
    </cofactor>
    <text evidence="10 11">Binds 1 zinc ion per subunit.</text>
</comment>
<dbReference type="InterPro" id="IPR034035">
    <property type="entry name" value="Astacin-like_dom"/>
</dbReference>
<comment type="caution">
    <text evidence="9">Lacks conserved residue(s) required for the propagation of feature annotation.</text>
</comment>
<evidence type="ECO:0000256" key="5">
    <source>
        <dbReference type="ARBA" id="ARBA00022833"/>
    </source>
</evidence>
<evidence type="ECO:0000259" key="12">
    <source>
        <dbReference type="PROSITE" id="PS51670"/>
    </source>
</evidence>
<dbReference type="InterPro" id="IPR001506">
    <property type="entry name" value="Peptidase_M12A"/>
</dbReference>
<feature type="non-terminal residue" evidence="14">
    <location>
        <position position="1"/>
    </location>
</feature>
<dbReference type="CDD" id="cd04280">
    <property type="entry name" value="ZnMc_astacin_like"/>
    <property type="match status" value="1"/>
</dbReference>
<evidence type="ECO:0000256" key="7">
    <source>
        <dbReference type="ARBA" id="ARBA00023145"/>
    </source>
</evidence>
<accession>A0A8S9ZS21</accession>
<dbReference type="EMBL" id="JABEBT010000033">
    <property type="protein sequence ID" value="KAF7636192.1"/>
    <property type="molecule type" value="Genomic_DNA"/>
</dbReference>
<dbReference type="Pfam" id="PF01549">
    <property type="entry name" value="ShK"/>
    <property type="match status" value="1"/>
</dbReference>
<feature type="domain" description="Peptidase M12A" evidence="13">
    <location>
        <begin position="130"/>
        <end position="343"/>
    </location>
</feature>
<dbReference type="PANTHER" id="PTHR10127:SF802">
    <property type="entry name" value="ZINC METALLOPROTEINASE NAS-10"/>
    <property type="match status" value="1"/>
</dbReference>
<evidence type="ECO:0000313" key="14">
    <source>
        <dbReference type="EMBL" id="KAF7636192.1"/>
    </source>
</evidence>
<reference evidence="14" key="1">
    <citation type="journal article" date="2020" name="Ecol. Evol.">
        <title>Genome structure and content of the rice root-knot nematode (Meloidogyne graminicola).</title>
        <authorList>
            <person name="Phan N.T."/>
            <person name="Danchin E.G.J."/>
            <person name="Klopp C."/>
            <person name="Perfus-Barbeoch L."/>
            <person name="Kozlowski D.K."/>
            <person name="Koutsovoulos G.D."/>
            <person name="Lopez-Roques C."/>
            <person name="Bouchez O."/>
            <person name="Zahm M."/>
            <person name="Besnard G."/>
            <person name="Bellafiore S."/>
        </authorList>
    </citation>
    <scope>NUCLEOTIDE SEQUENCE</scope>
    <source>
        <strain evidence="14">VN-18</strain>
    </source>
</reference>
<dbReference type="InterPro" id="IPR024079">
    <property type="entry name" value="MetalloPept_cat_dom_sf"/>
</dbReference>
<dbReference type="Proteomes" id="UP000605970">
    <property type="component" value="Unassembled WGS sequence"/>
</dbReference>
<dbReference type="AlphaFoldDB" id="A0A8S9ZS21"/>
<keyword evidence="7" id="KW-0865">Zymogen</keyword>
<sequence length="389" mass="45317">SKIEFINLNEISKKNIESNCENRKCLGQKKEFKEQKEFIVKQEQIIELKLNPNKNPLQIQNKIEQRISKTFQLKKELIKNAGLEDKIEPINNGVFQADLLLTEEQANLLIIELQKQQKREQLNRIKRAGNVIFTETKINKRWPLNTPIKYIFDQNIGISEQNQIKQSLIEIQSKTCLKFIETKTKPLETEGHLFYTKIANPTFCGLSYIGQILPANPIYLSFMCGNDTGIALHETLHSLGFQHEQLRSDRDQFINIKWENVNPQQLDFFAISDITKFTSYGLRYDYGSIMHYSNTIASKSPGKPTMTAKLSPFLNDQLMGQRKGLSNSDIEAINKIYCMEDCEDKLVYCGIWATFNLCNQQMWRRVVVYEWIINNCQKSCNKCREEHLK</sequence>
<dbReference type="PROSITE" id="PS51670">
    <property type="entry name" value="SHKT"/>
    <property type="match status" value="1"/>
</dbReference>
<feature type="binding site" evidence="10">
    <location>
        <position position="243"/>
    </location>
    <ligand>
        <name>Zn(2+)</name>
        <dbReference type="ChEBI" id="CHEBI:29105"/>
        <note>catalytic</note>
    </ligand>
</feature>
<keyword evidence="15" id="KW-1185">Reference proteome</keyword>
<feature type="domain" description="ShKT" evidence="12">
    <location>
        <begin position="342"/>
        <end position="383"/>
    </location>
</feature>
<feature type="binding site" evidence="10">
    <location>
        <position position="233"/>
    </location>
    <ligand>
        <name>Zn(2+)</name>
        <dbReference type="ChEBI" id="CHEBI:29105"/>
        <note>catalytic</note>
    </ligand>
</feature>
<evidence type="ECO:0000256" key="10">
    <source>
        <dbReference type="PROSITE-ProRule" id="PRU01211"/>
    </source>
</evidence>
<keyword evidence="8" id="KW-1015">Disulfide bond</keyword>
<keyword evidence="6 10" id="KW-0482">Metalloprotease</keyword>
<dbReference type="PANTHER" id="PTHR10127">
    <property type="entry name" value="DISCOIDIN, CUB, EGF, LAMININ , AND ZINC METALLOPROTEASE DOMAIN CONTAINING"/>
    <property type="match status" value="1"/>
</dbReference>
<dbReference type="InterPro" id="IPR006026">
    <property type="entry name" value="Peptidase_Metallo"/>
</dbReference>
<dbReference type="SMART" id="SM00254">
    <property type="entry name" value="ShKT"/>
    <property type="match status" value="1"/>
</dbReference>
<comment type="caution">
    <text evidence="14">The sequence shown here is derived from an EMBL/GenBank/DDBJ whole genome shotgun (WGS) entry which is preliminary data.</text>
</comment>
<keyword evidence="3 10" id="KW-0479">Metal-binding</keyword>
<evidence type="ECO:0000259" key="13">
    <source>
        <dbReference type="PROSITE" id="PS51864"/>
    </source>
</evidence>
<dbReference type="GO" id="GO:0008270">
    <property type="term" value="F:zinc ion binding"/>
    <property type="evidence" value="ECO:0007669"/>
    <property type="project" value="UniProtKB-UniRule"/>
</dbReference>
<gene>
    <name evidence="14" type="ORF">Mgra_00004450</name>
</gene>
<evidence type="ECO:0000256" key="9">
    <source>
        <dbReference type="PROSITE-ProRule" id="PRU01005"/>
    </source>
</evidence>
<evidence type="ECO:0000313" key="15">
    <source>
        <dbReference type="Proteomes" id="UP000605970"/>
    </source>
</evidence>
<evidence type="ECO:0000256" key="8">
    <source>
        <dbReference type="ARBA" id="ARBA00023157"/>
    </source>
</evidence>
<evidence type="ECO:0000256" key="3">
    <source>
        <dbReference type="ARBA" id="ARBA00022723"/>
    </source>
</evidence>